<evidence type="ECO:0000313" key="16">
    <source>
        <dbReference type="Proteomes" id="UP001216510"/>
    </source>
</evidence>
<keyword evidence="6 13" id="KW-0812">Transmembrane</keyword>
<evidence type="ECO:0000256" key="1">
    <source>
        <dbReference type="ARBA" id="ARBA00004651"/>
    </source>
</evidence>
<evidence type="ECO:0000256" key="10">
    <source>
        <dbReference type="ARBA" id="ARBA00023136"/>
    </source>
</evidence>
<keyword evidence="15" id="KW-0969">Cilium</keyword>
<keyword evidence="16" id="KW-1185">Reference proteome</keyword>
<dbReference type="InterPro" id="IPR006136">
    <property type="entry name" value="FlhB"/>
</dbReference>
<evidence type="ECO:0000256" key="3">
    <source>
        <dbReference type="ARBA" id="ARBA00021622"/>
    </source>
</evidence>
<dbReference type="InterPro" id="IPR029025">
    <property type="entry name" value="T3SS_substrate_exporter_C"/>
</dbReference>
<evidence type="ECO:0000256" key="4">
    <source>
        <dbReference type="ARBA" id="ARBA00022448"/>
    </source>
</evidence>
<gene>
    <name evidence="13 15" type="primary">flhB</name>
    <name evidence="15" type="ORF">PX653_26295</name>
</gene>
<dbReference type="PANTHER" id="PTHR30531:SF12">
    <property type="entry name" value="FLAGELLAR BIOSYNTHETIC PROTEIN FLHB"/>
    <property type="match status" value="1"/>
</dbReference>
<accession>A0ABY8BAC5</accession>
<evidence type="ECO:0000256" key="6">
    <source>
        <dbReference type="ARBA" id="ARBA00022692"/>
    </source>
</evidence>
<evidence type="ECO:0000256" key="11">
    <source>
        <dbReference type="ARBA" id="ARBA00023225"/>
    </source>
</evidence>
<comment type="subcellular location">
    <subcellularLocation>
        <location evidence="1">Cell membrane</location>
        <topology evidence="1">Multi-pass membrane protein</topology>
    </subcellularLocation>
</comment>
<reference evidence="15 16" key="1">
    <citation type="submission" date="2023-02" db="EMBL/GenBank/DDBJ databases">
        <title>Gemone sequence of Telluria chitinolytica ACM 3522T.</title>
        <authorList>
            <person name="Frediansyah A."/>
            <person name="Miess H."/>
            <person name="Gross H."/>
        </authorList>
    </citation>
    <scope>NUCLEOTIDE SEQUENCE [LARGE SCALE GENOMIC DNA]</scope>
    <source>
        <strain evidence="15 16">ACM 3522</strain>
    </source>
</reference>
<protein>
    <recommendedName>
        <fullName evidence="3 13">Flagellar biosynthetic protein FlhB</fullName>
    </recommendedName>
</protein>
<proteinExistence type="inferred from homology"/>
<evidence type="ECO:0000256" key="14">
    <source>
        <dbReference type="SAM" id="MobiDB-lite"/>
    </source>
</evidence>
<dbReference type="Pfam" id="PF01312">
    <property type="entry name" value="Bac_export_2"/>
    <property type="match status" value="1"/>
</dbReference>
<comment type="caution">
    <text evidence="13">Lacks conserved residue(s) required for the propagation of feature annotation.</text>
</comment>
<keyword evidence="15" id="KW-0282">Flagellum</keyword>
<organism evidence="15 16">
    <name type="scientific">Pseudoduganella chitinolytica</name>
    <dbReference type="NCBI Taxonomy" id="34070"/>
    <lineage>
        <taxon>Bacteria</taxon>
        <taxon>Pseudomonadati</taxon>
        <taxon>Pseudomonadota</taxon>
        <taxon>Betaproteobacteria</taxon>
        <taxon>Burkholderiales</taxon>
        <taxon>Oxalobacteraceae</taxon>
        <taxon>Telluria group</taxon>
        <taxon>Pseudoduganella</taxon>
    </lineage>
</organism>
<dbReference type="InterPro" id="IPR006135">
    <property type="entry name" value="T3SS_substrate_exporter"/>
</dbReference>
<evidence type="ECO:0000256" key="7">
    <source>
        <dbReference type="ARBA" id="ARBA00022795"/>
    </source>
</evidence>
<evidence type="ECO:0000256" key="5">
    <source>
        <dbReference type="ARBA" id="ARBA00022475"/>
    </source>
</evidence>
<sequence length="359" mass="40132">MAEQDSDRSEQATPHKLEEARKQGSVARSMDITSLAILAALVLVMKANAWDALRLTVQLQHRILGKIGHGDWTIASVAGWMGDLLVALLTILAPLLLALVVVAVLINLAQTGPIFSFHPVKPDFNRLNPATGFKRIFSMRTLFEAFKSCIKLAILTAVVYFALRDLVPGLVGLPGTDAKAYLRILVGLCAALLVKLLFTHLVIALLDLGFVRWEFAKRMRMSKRDVKDEHKNREGDPRIRSRIRELRQEMLKRSKAASKVQDADVLITNPTHLAVALSYRHGTSGAPQVVAKGAGDLARKMREVAARHQIPVVQNRPLARTLFREVDFDGYVPEKLYPQIAKIMVWVYAMRDAQRNQKR</sequence>
<comment type="similarity">
    <text evidence="2 13">Belongs to the type III secretion exporter family.</text>
</comment>
<dbReference type="Proteomes" id="UP001216510">
    <property type="component" value="Chromosome"/>
</dbReference>
<dbReference type="NCBIfam" id="TIGR00328">
    <property type="entry name" value="flhB"/>
    <property type="match status" value="1"/>
</dbReference>
<dbReference type="PANTHER" id="PTHR30531">
    <property type="entry name" value="FLAGELLAR BIOSYNTHETIC PROTEIN FLHB"/>
    <property type="match status" value="1"/>
</dbReference>
<keyword evidence="5 13" id="KW-1003">Cell membrane</keyword>
<evidence type="ECO:0000256" key="9">
    <source>
        <dbReference type="ARBA" id="ARBA00022989"/>
    </source>
</evidence>
<dbReference type="PRINTS" id="PR00950">
    <property type="entry name" value="TYPE3IMSPROT"/>
</dbReference>
<dbReference type="Gene3D" id="3.40.1690.10">
    <property type="entry name" value="secretion proteins EscU"/>
    <property type="match status" value="1"/>
</dbReference>
<keyword evidence="8 13" id="KW-0653">Protein transport</keyword>
<keyword evidence="7 13" id="KW-1005">Bacterial flagellum biogenesis</keyword>
<feature type="transmembrane region" description="Helical" evidence="13">
    <location>
        <begin position="84"/>
        <end position="108"/>
    </location>
</feature>
<feature type="region of interest" description="Disordered" evidence="14">
    <location>
        <begin position="1"/>
        <end position="22"/>
    </location>
</feature>
<keyword evidence="9 13" id="KW-1133">Transmembrane helix</keyword>
<comment type="function">
    <text evidence="12 13">Required for formation of the rod structure in the basal body of the flagellar apparatus. Together with FliI and FliH, may constitute the export apparatus of flagellin.</text>
</comment>
<keyword evidence="10 13" id="KW-0472">Membrane</keyword>
<dbReference type="SUPFAM" id="SSF160544">
    <property type="entry name" value="EscU C-terminal domain-like"/>
    <property type="match status" value="1"/>
</dbReference>
<keyword evidence="4 13" id="KW-0813">Transport</keyword>
<feature type="transmembrane region" description="Helical" evidence="13">
    <location>
        <begin position="145"/>
        <end position="163"/>
    </location>
</feature>
<dbReference type="EMBL" id="CP119083">
    <property type="protein sequence ID" value="WEF32866.1"/>
    <property type="molecule type" value="Genomic_DNA"/>
</dbReference>
<keyword evidence="11 13" id="KW-1006">Bacterial flagellum protein export</keyword>
<dbReference type="RefSeq" id="WP_277415582.1">
    <property type="nucleotide sequence ID" value="NZ_CP119083.1"/>
</dbReference>
<evidence type="ECO:0000313" key="15">
    <source>
        <dbReference type="EMBL" id="WEF32866.1"/>
    </source>
</evidence>
<keyword evidence="15" id="KW-0966">Cell projection</keyword>
<evidence type="ECO:0000256" key="2">
    <source>
        <dbReference type="ARBA" id="ARBA00010690"/>
    </source>
</evidence>
<feature type="transmembrane region" description="Helical" evidence="13">
    <location>
        <begin position="183"/>
        <end position="211"/>
    </location>
</feature>
<evidence type="ECO:0000256" key="12">
    <source>
        <dbReference type="ARBA" id="ARBA00025078"/>
    </source>
</evidence>
<name>A0ABY8BAC5_9BURK</name>
<evidence type="ECO:0000256" key="8">
    <source>
        <dbReference type="ARBA" id="ARBA00022927"/>
    </source>
</evidence>
<evidence type="ECO:0000256" key="13">
    <source>
        <dbReference type="RuleBase" id="RU364091"/>
    </source>
</evidence>